<proteinExistence type="inferred from homology"/>
<dbReference type="SUPFAM" id="SSF48403">
    <property type="entry name" value="Ankyrin repeat"/>
    <property type="match status" value="1"/>
</dbReference>
<feature type="transmembrane region" description="Helical" evidence="16">
    <location>
        <begin position="393"/>
        <end position="413"/>
    </location>
</feature>
<keyword evidence="10" id="KW-0805">Transcription regulation</keyword>
<dbReference type="InterPro" id="IPR036770">
    <property type="entry name" value="Ankyrin_rpt-contain_sf"/>
</dbReference>
<evidence type="ECO:0000256" key="14">
    <source>
        <dbReference type="ARBA" id="ARBA00023242"/>
    </source>
</evidence>
<keyword evidence="4 16" id="KW-0812">Transmembrane</keyword>
<feature type="transmembrane region" description="Helical" evidence="16">
    <location>
        <begin position="330"/>
        <end position="353"/>
    </location>
</feature>
<reference evidence="17 18" key="2">
    <citation type="journal article" date="2021" name="Genomics">
        <title>High-quality reference genome for Clonorchis sinensis.</title>
        <authorList>
            <person name="Young N.D."/>
            <person name="Stroehlein A.J."/>
            <person name="Kinkar L."/>
            <person name="Wang T."/>
            <person name="Sohn W.M."/>
            <person name="Chang B.C.H."/>
            <person name="Kaur P."/>
            <person name="Weisz D."/>
            <person name="Dudchenko O."/>
            <person name="Aiden E.L."/>
            <person name="Korhonen P.K."/>
            <person name="Gasser R.B."/>
        </authorList>
    </citation>
    <scope>NUCLEOTIDE SEQUENCE [LARGE SCALE GENOMIC DNA]</scope>
    <source>
        <strain evidence="17">Cs-k2</strain>
    </source>
</reference>
<dbReference type="Pfam" id="PF04056">
    <property type="entry name" value="Ssl1"/>
    <property type="match status" value="1"/>
</dbReference>
<dbReference type="FunFam" id="3.40.50.410:FF:000015">
    <property type="entry name" value="General transcription factor IIH subunit 2"/>
    <property type="match status" value="1"/>
</dbReference>
<dbReference type="Gene3D" id="3.40.50.410">
    <property type="entry name" value="von Willebrand factor, type A domain"/>
    <property type="match status" value="1"/>
</dbReference>
<keyword evidence="14" id="KW-0539">Nucleus</keyword>
<dbReference type="GO" id="GO:0000439">
    <property type="term" value="C:transcription factor TFIIH core complex"/>
    <property type="evidence" value="ECO:0007669"/>
    <property type="project" value="InterPro"/>
</dbReference>
<evidence type="ECO:0000256" key="5">
    <source>
        <dbReference type="ARBA" id="ARBA00022723"/>
    </source>
</evidence>
<evidence type="ECO:0000313" key="18">
    <source>
        <dbReference type="Proteomes" id="UP000286415"/>
    </source>
</evidence>
<dbReference type="STRING" id="79923.A0A419PY30"/>
<dbReference type="InterPro" id="IPR002035">
    <property type="entry name" value="VWF_A"/>
</dbReference>
<evidence type="ECO:0000256" key="13">
    <source>
        <dbReference type="ARBA" id="ARBA00023204"/>
    </source>
</evidence>
<dbReference type="InterPro" id="IPR036465">
    <property type="entry name" value="vWFA_dom_sf"/>
</dbReference>
<dbReference type="InterPro" id="IPR001594">
    <property type="entry name" value="Palmitoyltrfase_DHHC"/>
</dbReference>
<protein>
    <submittedName>
        <fullName evidence="17">General transcription factor IIH subunit 2</fullName>
    </submittedName>
</protein>
<feature type="region of interest" description="Disordered" evidence="15">
    <location>
        <begin position="1"/>
        <end position="34"/>
    </location>
</feature>
<feature type="transmembrane region" description="Helical" evidence="16">
    <location>
        <begin position="512"/>
        <end position="532"/>
    </location>
</feature>
<evidence type="ECO:0000256" key="11">
    <source>
        <dbReference type="ARBA" id="ARBA00023136"/>
    </source>
</evidence>
<name>A0A419PY30_CLOSI</name>
<keyword evidence="11 16" id="KW-0472">Membrane</keyword>
<feature type="transmembrane region" description="Helical" evidence="16">
    <location>
        <begin position="292"/>
        <end position="314"/>
    </location>
</feature>
<comment type="subcellular location">
    <subcellularLocation>
        <location evidence="2">Membrane</location>
        <topology evidence="2">Multi-pass membrane protein</topology>
    </subcellularLocation>
    <subcellularLocation>
        <location evidence="1">Nucleus</location>
    </subcellularLocation>
</comment>
<dbReference type="GO" id="GO:0006289">
    <property type="term" value="P:nucleotide-excision repair"/>
    <property type="evidence" value="ECO:0007669"/>
    <property type="project" value="InterPro"/>
</dbReference>
<keyword evidence="9 16" id="KW-1133">Transmembrane helix</keyword>
<dbReference type="GO" id="GO:0006351">
    <property type="term" value="P:DNA-templated transcription"/>
    <property type="evidence" value="ECO:0007669"/>
    <property type="project" value="InterPro"/>
</dbReference>
<evidence type="ECO:0000256" key="8">
    <source>
        <dbReference type="ARBA" id="ARBA00022833"/>
    </source>
</evidence>
<dbReference type="OrthoDB" id="6781668at2759"/>
<dbReference type="SMART" id="SM00327">
    <property type="entry name" value="VWA"/>
    <property type="match status" value="1"/>
</dbReference>
<dbReference type="InParanoid" id="A0A419PY30"/>
<keyword evidence="18" id="KW-1185">Reference proteome</keyword>
<dbReference type="Pfam" id="PF01529">
    <property type="entry name" value="DHHC"/>
    <property type="match status" value="1"/>
</dbReference>
<gene>
    <name evidence="17" type="ORF">CSKR_107442</name>
</gene>
<evidence type="ECO:0000256" key="3">
    <source>
        <dbReference type="ARBA" id="ARBA00006092"/>
    </source>
</evidence>
<feature type="transmembrane region" description="Helical" evidence="16">
    <location>
        <begin position="565"/>
        <end position="585"/>
    </location>
</feature>
<evidence type="ECO:0000256" key="9">
    <source>
        <dbReference type="ARBA" id="ARBA00022989"/>
    </source>
</evidence>
<dbReference type="GO" id="GO:0016409">
    <property type="term" value="F:palmitoyltransferase activity"/>
    <property type="evidence" value="ECO:0007669"/>
    <property type="project" value="InterPro"/>
</dbReference>
<dbReference type="InterPro" id="IPR002110">
    <property type="entry name" value="Ankyrin_rpt"/>
</dbReference>
<dbReference type="GO" id="GO:0005675">
    <property type="term" value="C:transcription factor TFIIH holo complex"/>
    <property type="evidence" value="ECO:0007669"/>
    <property type="project" value="TreeGrafter"/>
</dbReference>
<dbReference type="AlphaFoldDB" id="A0A419PY30"/>
<dbReference type="PROSITE" id="PS50297">
    <property type="entry name" value="ANK_REP_REGION"/>
    <property type="match status" value="4"/>
</dbReference>
<keyword evidence="12" id="KW-0804">Transcription</keyword>
<evidence type="ECO:0000256" key="16">
    <source>
        <dbReference type="SAM" id="Phobius"/>
    </source>
</evidence>
<dbReference type="SMART" id="SM00248">
    <property type="entry name" value="ANK"/>
    <property type="match status" value="5"/>
</dbReference>
<dbReference type="EMBL" id="NIRI02000013">
    <property type="protein sequence ID" value="KAG5452897.1"/>
    <property type="molecule type" value="Genomic_DNA"/>
</dbReference>
<dbReference type="PANTHER" id="PTHR12695:SF2">
    <property type="entry name" value="GENERAL TRANSCRIPTION FACTOR IIH SUBUNIT 2-RELATED"/>
    <property type="match status" value="1"/>
</dbReference>
<dbReference type="NCBIfam" id="TIGR00622">
    <property type="entry name" value="ssl1"/>
    <property type="match status" value="1"/>
</dbReference>
<keyword evidence="5" id="KW-0479">Metal-binding</keyword>
<sequence>MLVKADEQLQSKDDPPYPVDPSYAKPRTDPSQEDYSSWGIVKAVQYGIFPRVVQLIEPESVGPENGVGYDVNQLDDEGVSLLHWAAINNRIAIVRYLLAKGAQVDRTGGHLAATPLHWAIRQSHLNMVHLLILHGADPSIRDNTGLACIHVAVQMGSVPVIAYLLATGIEVDSRDANGLTPLLVACMHCRSADVFRLLITWGADLSLSDPRGNTAAHYAVNFANVPAVVALDKAGVDWNSPNGEGKAAYEVRNIPWLVDRVRSMALAQSRSSGNSVRMSRLRLTDLQHSPRWRFRITASIPPMILLACVLLLSWDVTTTAKMFDAAAHPSWWWVCLIKFVLFTLLGSGCRRIISKFSDYRSQVILLFSLATSTTFLLTATYLLYLAPQSSHHWVLHFFFVICVTGLWTFFYLAATREPGYVHTVTKADQQDAIVRLVDESVRRLDTDSEHKDPSKSAPLNPLERLCTTCLVQKPLRSKHCATCDRCVARFDHHCPWIYNCVGVDNHLHFMAYLLFTIVSCLLFAIGGVLYWIEQPSCQDSDGHSRSESDLSWTSTVLAWLTCNPWISFCVVNAAFYSFWTFLLFFSQLYQMVWLNMTTNERINIDRYVEFAGGLNFYRGQRSGVSNSTSPYDRGVRRNLLDLLRLPGYMGPKQMDWHHTYSLDQMTECSCSDHHLAEAALMGEEKREFRWESGYEKTWNAIREDDAGRLVTTLEQLVHDAHSQLRKKRHRAAVGTEGFVRLGMMRHLFLIIDMSSAMQVQDLKPTRLVCTLRAVAEFVRDYFDQNPISQLGIIVTADRQAERLTELSGNPRCHLAALETLFTRPCSGEPSLQNALTLAESRLKYTPHHSEILVIMASLTTCDPGDIHKTIQSLAANHIRCSVVSLAVEVFVYRALAQITQGQFHVILDEPHLKTVLKNFVPPPAATVDAPATLIRMAFPHSETFDLRNFSTVLCMCHLNQQGSSTDSSHPQYACPRCCAAYCELPVECTVCGLTLVAAPHLARAYHHLFPLDAFTPISPAELRQTNPDQLPRTETGIITCAGCDVVLPEHLTHCILSIDVKTSQFLACGSAHRLIWLPQICRDGSVVRARIYCPEGPCFEPDLCLSTSHSRLGQPDSIPALVLPSGSLAVRHPKGATAERPPKDSTSINFTIFIFTDACVFVALHGWHQ</sequence>
<keyword evidence="8" id="KW-0862">Zinc</keyword>
<dbReference type="CDD" id="cd01453">
    <property type="entry name" value="vWA_transcription_factor_IIH_type"/>
    <property type="match status" value="1"/>
</dbReference>
<evidence type="ECO:0000256" key="4">
    <source>
        <dbReference type="ARBA" id="ARBA00022692"/>
    </source>
</evidence>
<dbReference type="PROSITE" id="PS50088">
    <property type="entry name" value="ANK_REPEAT"/>
    <property type="match status" value="4"/>
</dbReference>
<organism evidence="17 18">
    <name type="scientific">Clonorchis sinensis</name>
    <name type="common">Chinese liver fluke</name>
    <dbReference type="NCBI Taxonomy" id="79923"/>
    <lineage>
        <taxon>Eukaryota</taxon>
        <taxon>Metazoa</taxon>
        <taxon>Spiralia</taxon>
        <taxon>Lophotrochozoa</taxon>
        <taxon>Platyhelminthes</taxon>
        <taxon>Trematoda</taxon>
        <taxon>Digenea</taxon>
        <taxon>Opisthorchiida</taxon>
        <taxon>Opisthorchiata</taxon>
        <taxon>Opisthorchiidae</taxon>
        <taxon>Clonorchis</taxon>
    </lineage>
</organism>
<dbReference type="InterPro" id="IPR007198">
    <property type="entry name" value="Ssl1-like"/>
</dbReference>
<dbReference type="InterPro" id="IPR012170">
    <property type="entry name" value="TFIIH_SSL1/p44"/>
</dbReference>
<dbReference type="GO" id="GO:0006357">
    <property type="term" value="P:regulation of transcription by RNA polymerase II"/>
    <property type="evidence" value="ECO:0007669"/>
    <property type="project" value="TreeGrafter"/>
</dbReference>
<dbReference type="FunCoup" id="A0A419PY30">
    <property type="interactions" value="930"/>
</dbReference>
<keyword evidence="7" id="KW-0863">Zinc-finger</keyword>
<feature type="transmembrane region" description="Helical" evidence="16">
    <location>
        <begin position="365"/>
        <end position="387"/>
    </location>
</feature>
<dbReference type="PROSITE" id="PS50216">
    <property type="entry name" value="DHHC"/>
    <property type="match status" value="1"/>
</dbReference>
<dbReference type="SUPFAM" id="SSF53300">
    <property type="entry name" value="vWA-like"/>
    <property type="match status" value="1"/>
</dbReference>
<evidence type="ECO:0000256" key="7">
    <source>
        <dbReference type="ARBA" id="ARBA00022771"/>
    </source>
</evidence>
<dbReference type="GO" id="GO:0008270">
    <property type="term" value="F:zinc ion binding"/>
    <property type="evidence" value="ECO:0007669"/>
    <property type="project" value="UniProtKB-KW"/>
</dbReference>
<reference evidence="17 18" key="1">
    <citation type="journal article" date="2018" name="Biotechnol. Adv.">
        <title>Improved genomic resources and new bioinformatic workflow for the carcinogenic parasite Clonorchis sinensis: Biotechnological implications.</title>
        <authorList>
            <person name="Wang D."/>
            <person name="Korhonen P.K."/>
            <person name="Gasser R.B."/>
            <person name="Young N.D."/>
        </authorList>
    </citation>
    <scope>NUCLEOTIDE SEQUENCE [LARGE SCALE GENOMIC DNA]</scope>
    <source>
        <strain evidence="17">Cs-k2</strain>
    </source>
</reference>
<dbReference type="Pfam" id="PF12796">
    <property type="entry name" value="Ank_2"/>
    <property type="match status" value="2"/>
</dbReference>
<evidence type="ECO:0000256" key="15">
    <source>
        <dbReference type="SAM" id="MobiDB-lite"/>
    </source>
</evidence>
<dbReference type="PANTHER" id="PTHR12695">
    <property type="entry name" value="GENERAL TRANSCRIPTION FACTOR IIH SUBUNIT 2"/>
    <property type="match status" value="1"/>
</dbReference>
<evidence type="ECO:0000256" key="1">
    <source>
        <dbReference type="ARBA" id="ARBA00004123"/>
    </source>
</evidence>
<dbReference type="GO" id="GO:0016020">
    <property type="term" value="C:membrane"/>
    <property type="evidence" value="ECO:0007669"/>
    <property type="project" value="UniProtKB-SubCell"/>
</dbReference>
<evidence type="ECO:0000256" key="6">
    <source>
        <dbReference type="ARBA" id="ARBA00022763"/>
    </source>
</evidence>
<dbReference type="Proteomes" id="UP000286415">
    <property type="component" value="Unassembled WGS sequence"/>
</dbReference>
<dbReference type="Gene3D" id="1.25.40.20">
    <property type="entry name" value="Ankyrin repeat-containing domain"/>
    <property type="match status" value="1"/>
</dbReference>
<evidence type="ECO:0000256" key="2">
    <source>
        <dbReference type="ARBA" id="ARBA00004141"/>
    </source>
</evidence>
<evidence type="ECO:0000313" key="17">
    <source>
        <dbReference type="EMBL" id="KAG5452897.1"/>
    </source>
</evidence>
<feature type="compositionally biased region" description="Basic and acidic residues" evidence="15">
    <location>
        <begin position="1"/>
        <end position="15"/>
    </location>
</feature>
<evidence type="ECO:0000256" key="10">
    <source>
        <dbReference type="ARBA" id="ARBA00023015"/>
    </source>
</evidence>
<comment type="caution">
    <text evidence="17">The sequence shown here is derived from an EMBL/GenBank/DDBJ whole genome shotgun (WGS) entry which is preliminary data.</text>
</comment>
<evidence type="ECO:0000256" key="12">
    <source>
        <dbReference type="ARBA" id="ARBA00023163"/>
    </source>
</evidence>
<keyword evidence="13" id="KW-0234">DNA repair</keyword>
<accession>A0A419PY30</accession>
<comment type="similarity">
    <text evidence="3">Belongs to the GTF2H2 family.</text>
</comment>
<keyword evidence="6" id="KW-0227">DNA damage</keyword>